<name>A0AAY4ECQ5_9TELE</name>
<dbReference type="AlphaFoldDB" id="A0AAY4ECQ5"/>
<dbReference type="PROSITE" id="PS51221">
    <property type="entry name" value="TTL"/>
    <property type="match status" value="1"/>
</dbReference>
<dbReference type="GeneTree" id="ENSGT00940000160919"/>
<dbReference type="Proteomes" id="UP000694580">
    <property type="component" value="Chromosome 10"/>
</dbReference>
<sequence length="548" mass="62987">MRTLSMFVCVFFYRCASAGIRVSCKVQRQSRGPHIAERRSRHAEDPCGTRPFFFIGGANGAAIVSSYCESKGWQRIYDKSREDYRLKWCETKSPTAYWNFREGEQLLYQIPNNKVLTTKIGLLASLTEYERVISKVNHGRGIRRLKIEEFLPSTFRMDVRDEREAFFSKLDEGDETNMWICKPTGLNQGRGIFLLRTKEDLAAFRSRLQNLSDSHHNKFSSHPPQARIVQWYIQNPLLLSGRKFDVRSYFLIACTSPYMLFFRHGYVRLTCDLYDPTSNNLSNHLTNQYMQKKHPLYSVLKEETVWSMERFNTYVNENFMTDKGLPKDWVLGFFARRMQQVIVHCFMAVKTKLERKLGLFDLIGCDFLIDEDFKVWLLEMNCNPALHINCEVLKEVVPNTLTEALDLTLEIFTKRLNKLHLLPLDSQRDFVLLYSGEETPGSPRRSTIARPCQTLWPKSSQALKNTKKLARGQRTATVSKPGKKSMNAPISGSPATHSPHNPPPACAIKTGSLHQGPQIRFSGAPVTNGTHKVLRTPRPPKHALTRRG</sequence>
<evidence type="ECO:0008006" key="5">
    <source>
        <dbReference type="Google" id="ProtNLM"/>
    </source>
</evidence>
<feature type="chain" id="PRO_5044214377" description="Inactive polyglycylase TTLL10" evidence="2">
    <location>
        <begin position="19"/>
        <end position="548"/>
    </location>
</feature>
<dbReference type="InterPro" id="IPR027752">
    <property type="entry name" value="TTLL10"/>
</dbReference>
<dbReference type="Pfam" id="PF03133">
    <property type="entry name" value="TTL"/>
    <property type="match status" value="1"/>
</dbReference>
<accession>A0AAY4ECQ5</accession>
<evidence type="ECO:0000313" key="4">
    <source>
        <dbReference type="Proteomes" id="UP000694580"/>
    </source>
</evidence>
<dbReference type="Gene3D" id="3.30.470.20">
    <property type="entry name" value="ATP-grasp fold, B domain"/>
    <property type="match status" value="1"/>
</dbReference>
<dbReference type="SUPFAM" id="SSF56059">
    <property type="entry name" value="Glutathione synthetase ATP-binding domain-like"/>
    <property type="match status" value="1"/>
</dbReference>
<feature type="compositionally biased region" description="Polar residues" evidence="1">
    <location>
        <begin position="488"/>
        <end position="499"/>
    </location>
</feature>
<keyword evidence="2" id="KW-0732">Signal</keyword>
<reference evidence="3" key="2">
    <citation type="submission" date="2025-08" db="UniProtKB">
        <authorList>
            <consortium name="Ensembl"/>
        </authorList>
    </citation>
    <scope>IDENTIFICATION</scope>
</reference>
<dbReference type="InterPro" id="IPR004344">
    <property type="entry name" value="TTL/TTLL_fam"/>
</dbReference>
<dbReference type="GO" id="GO:0070737">
    <property type="term" value="F:protein-glycine ligase activity, elongating"/>
    <property type="evidence" value="ECO:0007669"/>
    <property type="project" value="TreeGrafter"/>
</dbReference>
<evidence type="ECO:0000256" key="1">
    <source>
        <dbReference type="SAM" id="MobiDB-lite"/>
    </source>
</evidence>
<feature type="signal peptide" evidence="2">
    <location>
        <begin position="1"/>
        <end position="18"/>
    </location>
</feature>
<keyword evidence="4" id="KW-1185">Reference proteome</keyword>
<evidence type="ECO:0000313" key="3">
    <source>
        <dbReference type="Ensembl" id="ENSDCDP00010055094.1"/>
    </source>
</evidence>
<protein>
    <recommendedName>
        <fullName evidence="5">Inactive polyglycylase TTLL10</fullName>
    </recommendedName>
</protein>
<dbReference type="Ensembl" id="ENSDCDT00010065690.1">
    <property type="protein sequence ID" value="ENSDCDP00010055094.1"/>
    <property type="gene ID" value="ENSDCDG00010031682.1"/>
</dbReference>
<reference evidence="3 4" key="1">
    <citation type="submission" date="2020-06" db="EMBL/GenBank/DDBJ databases">
        <authorList>
            <consortium name="Wellcome Sanger Institute Data Sharing"/>
        </authorList>
    </citation>
    <scope>NUCLEOTIDE SEQUENCE [LARGE SCALE GENOMIC DNA]</scope>
</reference>
<gene>
    <name evidence="3" type="primary">TTLL10</name>
</gene>
<dbReference type="PANTHER" id="PTHR46810:SF1">
    <property type="entry name" value="INACTIVE POLYGLYCYLASE TTLL10"/>
    <property type="match status" value="1"/>
</dbReference>
<organism evidence="3 4">
    <name type="scientific">Denticeps clupeoides</name>
    <name type="common">denticle herring</name>
    <dbReference type="NCBI Taxonomy" id="299321"/>
    <lineage>
        <taxon>Eukaryota</taxon>
        <taxon>Metazoa</taxon>
        <taxon>Chordata</taxon>
        <taxon>Craniata</taxon>
        <taxon>Vertebrata</taxon>
        <taxon>Euteleostomi</taxon>
        <taxon>Actinopterygii</taxon>
        <taxon>Neopterygii</taxon>
        <taxon>Teleostei</taxon>
        <taxon>Clupei</taxon>
        <taxon>Clupeiformes</taxon>
        <taxon>Denticipitoidei</taxon>
        <taxon>Denticipitidae</taxon>
        <taxon>Denticeps</taxon>
    </lineage>
</organism>
<feature type="region of interest" description="Disordered" evidence="1">
    <location>
        <begin position="463"/>
        <end position="548"/>
    </location>
</feature>
<evidence type="ECO:0000256" key="2">
    <source>
        <dbReference type="SAM" id="SignalP"/>
    </source>
</evidence>
<dbReference type="PANTHER" id="PTHR46810">
    <property type="entry name" value="INACTIVE POLYGLYCYLASE TTLL10"/>
    <property type="match status" value="1"/>
</dbReference>
<reference evidence="3" key="3">
    <citation type="submission" date="2025-09" db="UniProtKB">
        <authorList>
            <consortium name="Ensembl"/>
        </authorList>
    </citation>
    <scope>IDENTIFICATION</scope>
</reference>
<proteinExistence type="predicted"/>
<feature type="compositionally biased region" description="Basic residues" evidence="1">
    <location>
        <begin position="532"/>
        <end position="548"/>
    </location>
</feature>